<dbReference type="PANTHER" id="PTHR45985">
    <property type="match status" value="1"/>
</dbReference>
<dbReference type="OrthoDB" id="504708at2759"/>
<proteinExistence type="predicted"/>
<keyword evidence="3" id="KW-1185">Reference proteome</keyword>
<protein>
    <submittedName>
        <fullName evidence="2">6679_t:CDS:1</fullName>
    </submittedName>
</protein>
<dbReference type="EMBL" id="CAJVPZ010062713">
    <property type="protein sequence ID" value="CAG8792467.1"/>
    <property type="molecule type" value="Genomic_DNA"/>
</dbReference>
<evidence type="ECO:0000313" key="3">
    <source>
        <dbReference type="Proteomes" id="UP000789396"/>
    </source>
</evidence>
<organism evidence="2 3">
    <name type="scientific">Racocetra fulgida</name>
    <dbReference type="NCBI Taxonomy" id="60492"/>
    <lineage>
        <taxon>Eukaryota</taxon>
        <taxon>Fungi</taxon>
        <taxon>Fungi incertae sedis</taxon>
        <taxon>Mucoromycota</taxon>
        <taxon>Glomeromycotina</taxon>
        <taxon>Glomeromycetes</taxon>
        <taxon>Diversisporales</taxon>
        <taxon>Gigasporaceae</taxon>
        <taxon>Racocetra</taxon>
    </lineage>
</organism>
<dbReference type="Proteomes" id="UP000789396">
    <property type="component" value="Unassembled WGS sequence"/>
</dbReference>
<feature type="region of interest" description="Disordered" evidence="1">
    <location>
        <begin position="111"/>
        <end position="138"/>
    </location>
</feature>
<feature type="non-terminal residue" evidence="2">
    <location>
        <position position="1"/>
    </location>
</feature>
<evidence type="ECO:0000256" key="1">
    <source>
        <dbReference type="SAM" id="MobiDB-lite"/>
    </source>
</evidence>
<dbReference type="AlphaFoldDB" id="A0A9N9JQG6"/>
<name>A0A9N9JQG6_9GLOM</name>
<dbReference type="PANTHER" id="PTHR45985:SF3">
    <property type="entry name" value="CHITIN DEACETYLASE-LIKE 4"/>
    <property type="match status" value="1"/>
</dbReference>
<gene>
    <name evidence="2" type="ORF">RFULGI_LOCUS16881</name>
</gene>
<sequence length="154" mass="16513">MLQEFFDWALAQPNVWFVTPQQLLTWMKEPVPVPASKLKDYAPFKCQAPKIDKKICNGLTDDGLLETCSFQNGSWSTCYGCPSSDITVANPVPSGMSAKIFIRLPRVPMSGPNQASPNGSNSTSNGSNGQSNGQKSDASSLLSSPVLVLGLIAF</sequence>
<evidence type="ECO:0000313" key="2">
    <source>
        <dbReference type="EMBL" id="CAG8792467.1"/>
    </source>
</evidence>
<reference evidence="2" key="1">
    <citation type="submission" date="2021-06" db="EMBL/GenBank/DDBJ databases">
        <authorList>
            <person name="Kallberg Y."/>
            <person name="Tangrot J."/>
            <person name="Rosling A."/>
        </authorList>
    </citation>
    <scope>NUCLEOTIDE SEQUENCE</scope>
    <source>
        <strain evidence="2">IN212</strain>
    </source>
</reference>
<feature type="compositionally biased region" description="Low complexity" evidence="1">
    <location>
        <begin position="118"/>
        <end position="138"/>
    </location>
</feature>
<accession>A0A9N9JQG6</accession>
<comment type="caution">
    <text evidence="2">The sequence shown here is derived from an EMBL/GenBank/DDBJ whole genome shotgun (WGS) entry which is preliminary data.</text>
</comment>
<dbReference type="InterPro" id="IPR052740">
    <property type="entry name" value="CE4"/>
</dbReference>
<dbReference type="Gene3D" id="3.20.20.370">
    <property type="entry name" value="Glycoside hydrolase/deacetylase"/>
    <property type="match status" value="1"/>
</dbReference>